<dbReference type="Pfam" id="PF00454">
    <property type="entry name" value="PI3_PI4_kinase"/>
    <property type="match status" value="1"/>
</dbReference>
<dbReference type="PROSITE" id="PS50290">
    <property type="entry name" value="PI3_4_KINASE_3"/>
    <property type="match status" value="1"/>
</dbReference>
<dbReference type="SUPFAM" id="SSF56112">
    <property type="entry name" value="Protein kinase-like (PK-like)"/>
    <property type="match status" value="1"/>
</dbReference>
<feature type="domain" description="PI3K/PI4K catalytic" evidence="1">
    <location>
        <begin position="1"/>
        <end position="40"/>
    </location>
</feature>
<organism evidence="2 3">
    <name type="scientific">Timema podura</name>
    <name type="common">Walking stick</name>
    <dbReference type="NCBI Taxonomy" id="61482"/>
    <lineage>
        <taxon>Eukaryota</taxon>
        <taxon>Metazoa</taxon>
        <taxon>Ecdysozoa</taxon>
        <taxon>Arthropoda</taxon>
        <taxon>Hexapoda</taxon>
        <taxon>Insecta</taxon>
        <taxon>Pterygota</taxon>
        <taxon>Neoptera</taxon>
        <taxon>Polyneoptera</taxon>
        <taxon>Phasmatodea</taxon>
        <taxon>Timematodea</taxon>
        <taxon>Timematoidea</taxon>
        <taxon>Timematidae</taxon>
        <taxon>Timema</taxon>
    </lineage>
</organism>
<evidence type="ECO:0000313" key="2">
    <source>
        <dbReference type="EMBL" id="CAG2067618.1"/>
    </source>
</evidence>
<evidence type="ECO:0000313" key="3">
    <source>
        <dbReference type="Proteomes" id="UP001153148"/>
    </source>
</evidence>
<gene>
    <name evidence="2" type="ORF">TPAB3V08_LOCUS14561</name>
</gene>
<evidence type="ECO:0000259" key="1">
    <source>
        <dbReference type="PROSITE" id="PS50290"/>
    </source>
</evidence>
<protein>
    <recommendedName>
        <fullName evidence="1">PI3K/PI4K catalytic domain-containing protein</fullName>
    </recommendedName>
</protein>
<dbReference type="InterPro" id="IPR011009">
    <property type="entry name" value="Kinase-like_dom_sf"/>
</dbReference>
<name>A0ABN7PNP5_TIMPD</name>
<comment type="caution">
    <text evidence="2">The sequence shown here is derived from an EMBL/GenBank/DDBJ whole genome shotgun (WGS) entry which is preliminary data.</text>
</comment>
<dbReference type="EMBL" id="CAJPIN010072218">
    <property type="protein sequence ID" value="CAG2067618.1"/>
    <property type="molecule type" value="Genomic_DNA"/>
</dbReference>
<keyword evidence="3" id="KW-1185">Reference proteome</keyword>
<accession>A0ABN7PNP5</accession>
<dbReference type="Gene3D" id="3.30.1010.10">
    <property type="entry name" value="Phosphatidylinositol 3-kinase Catalytic Subunit, Chain A, domain 4"/>
    <property type="match status" value="1"/>
</dbReference>
<dbReference type="Proteomes" id="UP001153148">
    <property type="component" value="Unassembled WGS sequence"/>
</dbReference>
<reference evidence="2" key="1">
    <citation type="submission" date="2021-03" db="EMBL/GenBank/DDBJ databases">
        <authorList>
            <person name="Tran Van P."/>
        </authorList>
    </citation>
    <scope>NUCLEOTIDE SEQUENCE</scope>
</reference>
<feature type="non-terminal residue" evidence="2">
    <location>
        <position position="40"/>
    </location>
</feature>
<dbReference type="InterPro" id="IPR000403">
    <property type="entry name" value="PI3/4_kinase_cat_dom"/>
</dbReference>
<sequence>MLVIQMVRIMDKLWLKDGLDLKMVTFACVPTGHKRGEAHT</sequence>
<proteinExistence type="predicted"/>